<dbReference type="HAMAP" id="MF_00009">
    <property type="entry name" value="Endoribonucl_YbeY"/>
    <property type="match status" value="1"/>
</dbReference>
<accession>A0A0E9M0D8</accession>
<keyword evidence="7" id="KW-0698">rRNA processing</keyword>
<proteinExistence type="inferred from homology"/>
<dbReference type="AlphaFoldDB" id="A0A0E9M0D8"/>
<keyword evidence="3 7" id="KW-0479">Metal-binding</keyword>
<evidence type="ECO:0000256" key="7">
    <source>
        <dbReference type="HAMAP-Rule" id="MF_00009"/>
    </source>
</evidence>
<dbReference type="EC" id="3.1.-.-" evidence="7"/>
<keyword evidence="9" id="KW-1185">Reference proteome</keyword>
<dbReference type="PROSITE" id="PS01306">
    <property type="entry name" value="UPF0054"/>
    <property type="match status" value="1"/>
</dbReference>
<keyword evidence="7" id="KW-0690">Ribosome biogenesis</keyword>
<dbReference type="PANTHER" id="PTHR46986">
    <property type="entry name" value="ENDORIBONUCLEASE YBEY, CHLOROPLASTIC"/>
    <property type="match status" value="1"/>
</dbReference>
<comment type="similarity">
    <text evidence="1 7">Belongs to the endoribonuclease YbeY family.</text>
</comment>
<dbReference type="OrthoDB" id="9811984at2"/>
<dbReference type="Proteomes" id="UP000032900">
    <property type="component" value="Unassembled WGS sequence"/>
</dbReference>
<keyword evidence="7" id="KW-0963">Cytoplasm</keyword>
<protein>
    <recommendedName>
        <fullName evidence="7">Endoribonuclease YbeY</fullName>
        <ecNumber evidence="7">3.1.-.-</ecNumber>
    </recommendedName>
</protein>
<gene>
    <name evidence="7" type="primary">ybeY</name>
    <name evidence="8" type="ORF">JCM15548_13641</name>
</gene>
<evidence type="ECO:0000313" key="9">
    <source>
        <dbReference type="Proteomes" id="UP000032900"/>
    </source>
</evidence>
<evidence type="ECO:0000256" key="3">
    <source>
        <dbReference type="ARBA" id="ARBA00022723"/>
    </source>
</evidence>
<keyword evidence="2 7" id="KW-0540">Nuclease</keyword>
<sequence length="142" mass="16724">MESNIEFFNEDTGLPQIDFPLVSKWIVEIIEDKLMSCGPLSIIFCSDDYLLNINQQYLNHDYHTDIITFNYSSRRIISGDLFISTDTVRTNADIFKVSFTQELVRVIFHGILHLLGWDDHSEGEKLEMRNMENFWLHKFSLQ</sequence>
<evidence type="ECO:0000256" key="4">
    <source>
        <dbReference type="ARBA" id="ARBA00022759"/>
    </source>
</evidence>
<dbReference type="GO" id="GO:0004521">
    <property type="term" value="F:RNA endonuclease activity"/>
    <property type="evidence" value="ECO:0007669"/>
    <property type="project" value="UniProtKB-UniRule"/>
</dbReference>
<dbReference type="GO" id="GO:0006364">
    <property type="term" value="P:rRNA processing"/>
    <property type="evidence" value="ECO:0007669"/>
    <property type="project" value="UniProtKB-UniRule"/>
</dbReference>
<dbReference type="NCBIfam" id="TIGR00043">
    <property type="entry name" value="rRNA maturation RNase YbeY"/>
    <property type="match status" value="1"/>
</dbReference>
<dbReference type="GO" id="GO:0005737">
    <property type="term" value="C:cytoplasm"/>
    <property type="evidence" value="ECO:0007669"/>
    <property type="project" value="UniProtKB-SubCell"/>
</dbReference>
<comment type="subcellular location">
    <subcellularLocation>
        <location evidence="7">Cytoplasm</location>
    </subcellularLocation>
</comment>
<evidence type="ECO:0000256" key="6">
    <source>
        <dbReference type="ARBA" id="ARBA00022833"/>
    </source>
</evidence>
<name>A0A0E9M0D8_9BACT</name>
<evidence type="ECO:0000256" key="2">
    <source>
        <dbReference type="ARBA" id="ARBA00022722"/>
    </source>
</evidence>
<feature type="binding site" evidence="7">
    <location>
        <position position="109"/>
    </location>
    <ligand>
        <name>Zn(2+)</name>
        <dbReference type="ChEBI" id="CHEBI:29105"/>
        <note>catalytic</note>
    </ligand>
</feature>
<dbReference type="STRING" id="1236989.JCM15548_13641"/>
<organism evidence="8 9">
    <name type="scientific">Geofilum rubicundum JCM 15548</name>
    <dbReference type="NCBI Taxonomy" id="1236989"/>
    <lineage>
        <taxon>Bacteria</taxon>
        <taxon>Pseudomonadati</taxon>
        <taxon>Bacteroidota</taxon>
        <taxon>Bacteroidia</taxon>
        <taxon>Marinilabiliales</taxon>
        <taxon>Marinilabiliaceae</taxon>
        <taxon>Geofilum</taxon>
    </lineage>
</organism>
<feature type="binding site" evidence="7">
    <location>
        <position position="119"/>
    </location>
    <ligand>
        <name>Zn(2+)</name>
        <dbReference type="ChEBI" id="CHEBI:29105"/>
        <note>catalytic</note>
    </ligand>
</feature>
<feature type="binding site" evidence="7">
    <location>
        <position position="113"/>
    </location>
    <ligand>
        <name>Zn(2+)</name>
        <dbReference type="ChEBI" id="CHEBI:29105"/>
        <note>catalytic</note>
    </ligand>
</feature>
<comment type="cofactor">
    <cofactor evidence="7">
        <name>Zn(2+)</name>
        <dbReference type="ChEBI" id="CHEBI:29105"/>
    </cofactor>
    <text evidence="7">Binds 1 zinc ion.</text>
</comment>
<dbReference type="Pfam" id="PF02130">
    <property type="entry name" value="YbeY"/>
    <property type="match status" value="1"/>
</dbReference>
<dbReference type="InterPro" id="IPR020549">
    <property type="entry name" value="YbeY_CS"/>
</dbReference>
<dbReference type="SUPFAM" id="SSF55486">
    <property type="entry name" value="Metalloproteases ('zincins'), catalytic domain"/>
    <property type="match status" value="1"/>
</dbReference>
<keyword evidence="4 7" id="KW-0255">Endonuclease</keyword>
<evidence type="ECO:0000256" key="5">
    <source>
        <dbReference type="ARBA" id="ARBA00022801"/>
    </source>
</evidence>
<dbReference type="Gene3D" id="3.40.390.30">
    <property type="entry name" value="Metalloproteases ('zincins'), catalytic domain"/>
    <property type="match status" value="1"/>
</dbReference>
<comment type="function">
    <text evidence="7">Single strand-specific metallo-endoribonuclease involved in late-stage 70S ribosome quality control and in maturation of the 3' terminus of the 16S rRNA.</text>
</comment>
<dbReference type="InterPro" id="IPR002036">
    <property type="entry name" value="YbeY"/>
</dbReference>
<reference evidence="8 9" key="1">
    <citation type="journal article" date="2015" name="Microbes Environ.">
        <title>Distribution and evolution of nitrogen fixation genes in the phylum bacteroidetes.</title>
        <authorList>
            <person name="Inoue J."/>
            <person name="Oshima K."/>
            <person name="Suda W."/>
            <person name="Sakamoto M."/>
            <person name="Iino T."/>
            <person name="Noda S."/>
            <person name="Hongoh Y."/>
            <person name="Hattori M."/>
            <person name="Ohkuma M."/>
        </authorList>
    </citation>
    <scope>NUCLEOTIDE SEQUENCE [LARGE SCALE GENOMIC DNA]</scope>
    <source>
        <strain evidence="8">JCM 15548</strain>
    </source>
</reference>
<dbReference type="GO" id="GO:0008270">
    <property type="term" value="F:zinc ion binding"/>
    <property type="evidence" value="ECO:0007669"/>
    <property type="project" value="UniProtKB-UniRule"/>
</dbReference>
<dbReference type="PANTHER" id="PTHR46986:SF1">
    <property type="entry name" value="ENDORIBONUCLEASE YBEY, CHLOROPLASTIC"/>
    <property type="match status" value="1"/>
</dbReference>
<evidence type="ECO:0000313" key="8">
    <source>
        <dbReference type="EMBL" id="GAO31292.1"/>
    </source>
</evidence>
<comment type="caution">
    <text evidence="8">The sequence shown here is derived from an EMBL/GenBank/DDBJ whole genome shotgun (WGS) entry which is preliminary data.</text>
</comment>
<evidence type="ECO:0000256" key="1">
    <source>
        <dbReference type="ARBA" id="ARBA00010875"/>
    </source>
</evidence>
<dbReference type="InterPro" id="IPR023091">
    <property type="entry name" value="MetalPrtase_cat_dom_sf_prd"/>
</dbReference>
<keyword evidence="6 7" id="KW-0862">Zinc</keyword>
<keyword evidence="5 7" id="KW-0378">Hydrolase</keyword>
<dbReference type="GO" id="GO:0004222">
    <property type="term" value="F:metalloendopeptidase activity"/>
    <property type="evidence" value="ECO:0007669"/>
    <property type="project" value="InterPro"/>
</dbReference>
<dbReference type="EMBL" id="BAZW01000043">
    <property type="protein sequence ID" value="GAO31292.1"/>
    <property type="molecule type" value="Genomic_DNA"/>
</dbReference>
<dbReference type="RefSeq" id="WP_062127260.1">
    <property type="nucleotide sequence ID" value="NZ_BAZW01000043.1"/>
</dbReference>